<evidence type="ECO:0008006" key="6">
    <source>
        <dbReference type="Google" id="ProtNLM"/>
    </source>
</evidence>
<evidence type="ECO:0000259" key="2">
    <source>
        <dbReference type="Pfam" id="PF01926"/>
    </source>
</evidence>
<feature type="coiled-coil region" evidence="1">
    <location>
        <begin position="461"/>
        <end position="517"/>
    </location>
</feature>
<proteinExistence type="predicted"/>
<evidence type="ECO:0000313" key="4">
    <source>
        <dbReference type="EMBL" id="CCB80402.1"/>
    </source>
</evidence>
<dbReference type="Pfam" id="PF18709">
    <property type="entry name" value="DLP_helical"/>
    <property type="match status" value="1"/>
</dbReference>
<evidence type="ECO:0000313" key="5">
    <source>
        <dbReference type="Proteomes" id="UP000008387"/>
    </source>
</evidence>
<evidence type="ECO:0000259" key="3">
    <source>
        <dbReference type="Pfam" id="PF18709"/>
    </source>
</evidence>
<dbReference type="RefSeq" id="WP_013890806.1">
    <property type="nucleotide sequence ID" value="NC_015674.1"/>
</dbReference>
<dbReference type="Pfam" id="PF01926">
    <property type="entry name" value="MMR_HSR1"/>
    <property type="match status" value="1"/>
</dbReference>
<dbReference type="AlphaFoldDB" id="F8KU63"/>
<dbReference type="EMBL" id="FR871757">
    <property type="protein sequence ID" value="CCB80402.1"/>
    <property type="molecule type" value="Genomic_DNA"/>
</dbReference>
<dbReference type="Gene3D" id="3.40.50.300">
    <property type="entry name" value="P-loop containing nucleotide triphosphate hydrolases"/>
    <property type="match status" value="1"/>
</dbReference>
<organism evidence="4 5">
    <name type="scientific">Helicobacter bizzozeronii (strain CIII-1)</name>
    <dbReference type="NCBI Taxonomy" id="1002804"/>
    <lineage>
        <taxon>Bacteria</taxon>
        <taxon>Pseudomonadati</taxon>
        <taxon>Campylobacterota</taxon>
        <taxon>Epsilonproteobacteria</taxon>
        <taxon>Campylobacterales</taxon>
        <taxon>Helicobacteraceae</taxon>
        <taxon>Helicobacter</taxon>
    </lineage>
</organism>
<dbReference type="InterPro" id="IPR049678">
    <property type="entry name" value="LeoA-like"/>
</dbReference>
<dbReference type="InterPro" id="IPR006073">
    <property type="entry name" value="GTP-bd"/>
</dbReference>
<keyword evidence="5" id="KW-1185">Reference proteome</keyword>
<dbReference type="SUPFAM" id="SSF52540">
    <property type="entry name" value="P-loop containing nucleoside triphosphate hydrolases"/>
    <property type="match status" value="1"/>
</dbReference>
<reference evidence="4 5" key="1">
    <citation type="journal article" date="2011" name="J. Bacteriol.">
        <title>Genome sequence of Helicobacter bizzozeronii strain CIII-1, an isolate from human gastric mucosa.</title>
        <authorList>
            <person name="Schott T."/>
            <person name="Rossi M."/>
            <person name="Hanninen M.L."/>
        </authorList>
    </citation>
    <scope>NUCLEOTIDE SEQUENCE [LARGE SCALE GENOMIC DNA]</scope>
    <source>
        <strain evidence="4 5">CIII-1</strain>
    </source>
</reference>
<dbReference type="NCBIfam" id="NF041922">
    <property type="entry name" value="DLP_LeoA_gen"/>
    <property type="match status" value="1"/>
</dbReference>
<protein>
    <recommendedName>
        <fullName evidence="6">Labile enterotoxin output A</fullName>
    </recommendedName>
</protein>
<name>F8KU63_HELBC</name>
<accession>F8KU63</accession>
<keyword evidence="1" id="KW-0175">Coiled coil</keyword>
<dbReference type="HOGENOM" id="CLU_035029_0_0_7"/>
<feature type="domain" description="G" evidence="2">
    <location>
        <begin position="55"/>
        <end position="155"/>
    </location>
</feature>
<dbReference type="eggNOG" id="COG0699">
    <property type="taxonomic scope" value="Bacteria"/>
</dbReference>
<dbReference type="GO" id="GO:0005525">
    <property type="term" value="F:GTP binding"/>
    <property type="evidence" value="ECO:0007669"/>
    <property type="project" value="InterPro"/>
</dbReference>
<sequence length="533" mass="59753">MQETLETLQQKGQILDRLLDFIKEGLGIEKSMQVKLVEGGWEEKIEHAKQHGKLKVVLVGGFSEGKTSIAAAWLENLDRSHMKIAHEESSDQIDVYDAKGCIQLVDTPGLFGFKEKYSGGEAQEYQKITEKYLSQAHLILYVINPTNPIKESHKEELCWLFKELDLLPRSVFVLSKFDKVADLKDEGDYKHHLEIKQENVRGRLQEMIGLDEEQAKSLDIVAVAANPHDRGVEYWLEHMEEFHRYSHIESLQKATEAKIAANGGVESLILKAQKSVLSDLLHPCLKKGQGILEKIGVEIGALQEAQEKMSADLGELKQNIETSKESLEAFFADHFKRLLESLEETGLNNIKAFLERWIGAGGSVLKNTIEEKFNQEKAIIDVGFAFIATKFETEASDFEKILKGVKYFTGTGTATGAASMLTGVLEGLGLGAKALSRVTAILGAVTIVLEAVERIWEGIKKSELEENKKELRAEVEKVKEDVFKIIGQFYQKGLEAYEDLNLAIINLKNEIKSSKERQKTLESWIAHGKTIEA</sequence>
<dbReference type="Proteomes" id="UP000008387">
    <property type="component" value="Chromosome"/>
</dbReference>
<feature type="domain" description="Dynamin-like helical" evidence="3">
    <location>
        <begin position="211"/>
        <end position="402"/>
    </location>
</feature>
<dbReference type="KEGG" id="hbi:HBZC1_14160"/>
<gene>
    <name evidence="4" type="ordered locus">HBZC1_14160</name>
</gene>
<dbReference type="InterPro" id="IPR040576">
    <property type="entry name" value="DLP_helical"/>
</dbReference>
<dbReference type="InterPro" id="IPR027417">
    <property type="entry name" value="P-loop_NTPase"/>
</dbReference>
<evidence type="ECO:0000256" key="1">
    <source>
        <dbReference type="SAM" id="Coils"/>
    </source>
</evidence>
<dbReference type="STRING" id="1002804.HBZC1_14160"/>